<keyword evidence="4" id="KW-0539">Nucleus</keyword>
<feature type="region of interest" description="Disordered" evidence="5">
    <location>
        <begin position="108"/>
        <end position="159"/>
    </location>
</feature>
<proteinExistence type="predicted"/>
<keyword evidence="7" id="KW-1185">Reference proteome</keyword>
<feature type="region of interest" description="Disordered" evidence="5">
    <location>
        <begin position="276"/>
        <end position="295"/>
    </location>
</feature>
<dbReference type="FunCoup" id="A0A084QQA2">
    <property type="interactions" value="577"/>
</dbReference>
<accession>A0A084QQA2</accession>
<evidence type="ECO:0000256" key="3">
    <source>
        <dbReference type="ARBA" id="ARBA00022737"/>
    </source>
</evidence>
<dbReference type="AlphaFoldDB" id="A0A084QQA2"/>
<protein>
    <recommendedName>
        <fullName evidence="8">LisH domain-containing protein</fullName>
    </recommendedName>
</protein>
<dbReference type="OMA" id="VNFLIWR"/>
<dbReference type="InParanoid" id="A0A084QQA2"/>
<dbReference type="InterPro" id="IPR006594">
    <property type="entry name" value="LisH"/>
</dbReference>
<dbReference type="SMART" id="SM00320">
    <property type="entry name" value="WD40"/>
    <property type="match status" value="6"/>
</dbReference>
<sequence>MAVAREFLDSDRVNFLIWRYLLEGNYRETAAKFQKEWHVKEPHREFPFARHVKGHALVSLINRGLVYCALERQHARNQLPPDAAAEAEALQVGVFGPLNLQPPSKLLEEEEADDDAEGEEIEIPRKRSQQLEPEELPAKRPRLTNGYENGTGVPVPAVPSTAAEATPMDIDQNDNHAYPSPLEGERAPTPVARTDGPEQGTQVDKVEELSPETTFIRLVDDARGPDATPPSASAASSENAPILLQCEWNPTNPSILAAAGTDALARVWTVPRATAPESGQDHVAPPVHSLVDPDTPRTTTVTALSWTSDGAAIAVATDSRSHAAISVWSVDGNHLYGFEVAESPVLKLAWNPSNTALLAISPDKGGALVTVFNPGTSSSIAHSLPGVDIGSTPLDATWISDTEFLLCGGDALLCLRCTESAVVQAKRFETKEDDSFTQVLFDWRSKLAATSSEKGTLDLWDESGQRRSISAHQGTVTTMAWQPLLPSQTAADDERLIATGGDDCAILIWNARIPESKAKCFLTMDSPIVRLAFTPDGAFIAGATASQVLIWKVGSSTVPRASWSRPVHPGWLSPKANLESDEEDEHCLCWDANGQKLAYGSNSRLAIINFSR</sequence>
<dbReference type="PROSITE" id="PS50896">
    <property type="entry name" value="LISH"/>
    <property type="match status" value="1"/>
</dbReference>
<dbReference type="EMBL" id="KL660490">
    <property type="protein sequence ID" value="KFA66137.1"/>
    <property type="molecule type" value="Genomic_DNA"/>
</dbReference>
<dbReference type="OrthoDB" id="1367865at2759"/>
<dbReference type="Proteomes" id="UP000028524">
    <property type="component" value="Unassembled WGS sequence"/>
</dbReference>
<evidence type="ECO:0000313" key="7">
    <source>
        <dbReference type="Proteomes" id="UP000028524"/>
    </source>
</evidence>
<evidence type="ECO:0000313" key="6">
    <source>
        <dbReference type="EMBL" id="KFA66137.1"/>
    </source>
</evidence>
<feature type="compositionally biased region" description="Acidic residues" evidence="5">
    <location>
        <begin position="108"/>
        <end position="121"/>
    </location>
</feature>
<dbReference type="Gene3D" id="1.20.960.30">
    <property type="match status" value="1"/>
</dbReference>
<dbReference type="Pfam" id="PF00400">
    <property type="entry name" value="WD40"/>
    <property type="match status" value="1"/>
</dbReference>
<dbReference type="GO" id="GO:0006357">
    <property type="term" value="P:regulation of transcription by RNA polymerase II"/>
    <property type="evidence" value="ECO:0007669"/>
    <property type="project" value="TreeGrafter"/>
</dbReference>
<name>A0A084QQA2_STAC4</name>
<dbReference type="Gene3D" id="2.130.10.10">
    <property type="entry name" value="YVTN repeat-like/Quinoprotein amine dehydrogenase"/>
    <property type="match status" value="1"/>
</dbReference>
<dbReference type="InterPro" id="IPR045183">
    <property type="entry name" value="Ebi-like"/>
</dbReference>
<feature type="region of interest" description="Disordered" evidence="5">
    <location>
        <begin position="185"/>
        <end position="204"/>
    </location>
</feature>
<evidence type="ECO:0000256" key="4">
    <source>
        <dbReference type="ARBA" id="ARBA00023242"/>
    </source>
</evidence>
<dbReference type="GO" id="GO:0003714">
    <property type="term" value="F:transcription corepressor activity"/>
    <property type="evidence" value="ECO:0007669"/>
    <property type="project" value="InterPro"/>
</dbReference>
<evidence type="ECO:0000256" key="2">
    <source>
        <dbReference type="ARBA" id="ARBA00022574"/>
    </source>
</evidence>
<dbReference type="InterPro" id="IPR015943">
    <property type="entry name" value="WD40/YVTN_repeat-like_dom_sf"/>
</dbReference>
<dbReference type="SUPFAM" id="SSF50978">
    <property type="entry name" value="WD40 repeat-like"/>
    <property type="match status" value="1"/>
</dbReference>
<dbReference type="GO" id="GO:0034967">
    <property type="term" value="C:Set3 complex"/>
    <property type="evidence" value="ECO:0007669"/>
    <property type="project" value="TreeGrafter"/>
</dbReference>
<dbReference type="PANTHER" id="PTHR22846:SF2">
    <property type="entry name" value="F-BOX-LIKE_WD REPEAT-CONTAINING PROTEIN EBI"/>
    <property type="match status" value="1"/>
</dbReference>
<gene>
    <name evidence="6" type="ORF">S40285_03358</name>
</gene>
<dbReference type="PANTHER" id="PTHR22846">
    <property type="entry name" value="WD40 REPEAT PROTEIN"/>
    <property type="match status" value="1"/>
</dbReference>
<dbReference type="SMART" id="SM00667">
    <property type="entry name" value="LisH"/>
    <property type="match status" value="1"/>
</dbReference>
<evidence type="ECO:0000256" key="1">
    <source>
        <dbReference type="ARBA" id="ARBA00004123"/>
    </source>
</evidence>
<comment type="subcellular location">
    <subcellularLocation>
        <location evidence="1">Nucleus</location>
    </subcellularLocation>
</comment>
<evidence type="ECO:0008006" key="8">
    <source>
        <dbReference type="Google" id="ProtNLM"/>
    </source>
</evidence>
<organism evidence="6 7">
    <name type="scientific">Stachybotrys chlorohalonatus (strain IBT 40285)</name>
    <dbReference type="NCBI Taxonomy" id="1283841"/>
    <lineage>
        <taxon>Eukaryota</taxon>
        <taxon>Fungi</taxon>
        <taxon>Dikarya</taxon>
        <taxon>Ascomycota</taxon>
        <taxon>Pezizomycotina</taxon>
        <taxon>Sordariomycetes</taxon>
        <taxon>Hypocreomycetidae</taxon>
        <taxon>Hypocreales</taxon>
        <taxon>Stachybotryaceae</taxon>
        <taxon>Stachybotrys</taxon>
    </lineage>
</organism>
<keyword evidence="2" id="KW-0853">WD repeat</keyword>
<dbReference type="HOGENOM" id="CLU_018409_0_0_1"/>
<dbReference type="InterPro" id="IPR036322">
    <property type="entry name" value="WD40_repeat_dom_sf"/>
</dbReference>
<dbReference type="STRING" id="1283841.A0A084QQA2"/>
<evidence type="ECO:0000256" key="5">
    <source>
        <dbReference type="SAM" id="MobiDB-lite"/>
    </source>
</evidence>
<dbReference type="Pfam" id="PF08513">
    <property type="entry name" value="LisH"/>
    <property type="match status" value="1"/>
</dbReference>
<reference evidence="6 7" key="1">
    <citation type="journal article" date="2014" name="BMC Genomics">
        <title>Comparative genome sequencing reveals chemotype-specific gene clusters in the toxigenic black mold Stachybotrys.</title>
        <authorList>
            <person name="Semeiks J."/>
            <person name="Borek D."/>
            <person name="Otwinowski Z."/>
            <person name="Grishin N.V."/>
        </authorList>
    </citation>
    <scope>NUCLEOTIDE SEQUENCE [LARGE SCALE GENOMIC DNA]</scope>
    <source>
        <strain evidence="6 7">IBT 40285</strain>
    </source>
</reference>
<keyword evidence="3" id="KW-0677">Repeat</keyword>
<dbReference type="InterPro" id="IPR001680">
    <property type="entry name" value="WD40_rpt"/>
</dbReference>